<comment type="caution">
    <text evidence="11">The sequence shown here is derived from an EMBL/GenBank/DDBJ whole genome shotgun (WGS) entry which is preliminary data.</text>
</comment>
<comment type="subunit">
    <text evidence="8">Homodimer.</text>
</comment>
<dbReference type="EMBL" id="JAVMBO010000013">
    <property type="protein sequence ID" value="MDS1310322.1"/>
    <property type="molecule type" value="Genomic_DNA"/>
</dbReference>
<reference evidence="11" key="1">
    <citation type="submission" date="2023-09" db="EMBL/GenBank/DDBJ databases">
        <title>Marinobacter sediminicola sp. nov. and Marinobacter maritimum sp. nov., isolated from marine sediment.</title>
        <authorList>
            <person name="An J."/>
        </authorList>
    </citation>
    <scope>NUCLEOTIDE SEQUENCE</scope>
    <source>
        <strain evidence="11">F60267</strain>
    </source>
</reference>
<evidence type="ECO:0000256" key="2">
    <source>
        <dbReference type="ARBA" id="ARBA00022516"/>
    </source>
</evidence>
<protein>
    <recommendedName>
        <fullName evidence="8">Beta-ketoacyl-[acyl-carrier-protein] synthase III</fullName>
        <shortName evidence="8">Beta-ketoacyl-ACP synthase III</shortName>
        <shortName evidence="8">KAS III</shortName>
        <ecNumber evidence="8">2.3.1.180</ecNumber>
    </recommendedName>
    <alternativeName>
        <fullName evidence="8">3-oxoacyl-[acyl-carrier-protein] synthase 3</fullName>
    </alternativeName>
    <alternativeName>
        <fullName evidence="8">3-oxoacyl-[acyl-carrier-protein] synthase III</fullName>
    </alternativeName>
</protein>
<comment type="domain">
    <text evidence="8">The last Arg residue of the ACP-binding site is essential for the weak association between ACP/AcpP and FabH.</text>
</comment>
<keyword evidence="3 8" id="KW-0808">Transferase</keyword>
<keyword evidence="12" id="KW-1185">Reference proteome</keyword>
<dbReference type="HAMAP" id="MF_01815">
    <property type="entry name" value="FabH"/>
    <property type="match status" value="1"/>
</dbReference>
<evidence type="ECO:0000313" key="12">
    <source>
        <dbReference type="Proteomes" id="UP001267407"/>
    </source>
</evidence>
<dbReference type="InterPro" id="IPR013751">
    <property type="entry name" value="ACP_syn_III_N"/>
</dbReference>
<dbReference type="EC" id="2.3.1.180" evidence="8"/>
<evidence type="ECO:0000256" key="3">
    <source>
        <dbReference type="ARBA" id="ARBA00022679"/>
    </source>
</evidence>
<feature type="domain" description="Beta-ketoacyl-[acyl-carrier-protein] synthase III C-terminal" evidence="9">
    <location>
        <begin position="233"/>
        <end position="322"/>
    </location>
</feature>
<evidence type="ECO:0000313" key="11">
    <source>
        <dbReference type="EMBL" id="MDS1310322.1"/>
    </source>
</evidence>
<comment type="pathway">
    <text evidence="8">Lipid metabolism; fatty acid biosynthesis.</text>
</comment>
<dbReference type="InterPro" id="IPR016039">
    <property type="entry name" value="Thiolase-like"/>
</dbReference>
<evidence type="ECO:0000256" key="6">
    <source>
        <dbReference type="ARBA" id="ARBA00023160"/>
    </source>
</evidence>
<dbReference type="InterPro" id="IPR004655">
    <property type="entry name" value="FabH"/>
</dbReference>
<sequence>MTFARIAGTGSYLPENIVTNKDLEKTVDTTDKWIRERTGIEQRHIALKGQTTVDLAEQAALNAIEAAGIDASEIDLIVFATSTPDKIFPSSACILQARLGIHGCPAFDIQAVCSGFVYALSVADKFIKTGSSKKALVIGAEVFSRIIDWSDRGTCVLFGDGAGAVILEAHEETGILSTHIHADGQYEDLLHVPCGIASNYDQVKAGKAFVEMKGSEVFKVAVNTLGKIVDETLAANQMKKSEIDWLVPHQANLRIIAATAKKLSMPMDQVVVTVNKHGNTSAASIPLALDVAVRDGRIQRNDVVMLEAFGGGFTWGSALLRY</sequence>
<comment type="subcellular location">
    <subcellularLocation>
        <location evidence="8">Cytoplasm</location>
    </subcellularLocation>
</comment>
<comment type="similarity">
    <text evidence="1 8">Belongs to the thiolase-like superfamily. FabH family.</text>
</comment>
<organism evidence="11 12">
    <name type="scientific">Marinobacter xiaoshiensis</name>
    <dbReference type="NCBI Taxonomy" id="3073652"/>
    <lineage>
        <taxon>Bacteria</taxon>
        <taxon>Pseudomonadati</taxon>
        <taxon>Pseudomonadota</taxon>
        <taxon>Gammaproteobacteria</taxon>
        <taxon>Pseudomonadales</taxon>
        <taxon>Marinobacteraceae</taxon>
        <taxon>Marinobacter</taxon>
    </lineage>
</organism>
<feature type="domain" description="Beta-ketoacyl-[acyl-carrier-protein] synthase III N-terminal" evidence="10">
    <location>
        <begin position="107"/>
        <end position="184"/>
    </location>
</feature>
<dbReference type="CDD" id="cd00830">
    <property type="entry name" value="KAS_III"/>
    <property type="match status" value="1"/>
</dbReference>
<dbReference type="GO" id="GO:0033818">
    <property type="term" value="F:beta-ketoacyl-acyl-carrier-protein synthase III activity"/>
    <property type="evidence" value="ECO:0007669"/>
    <property type="project" value="UniProtKB-EC"/>
</dbReference>
<evidence type="ECO:0000256" key="5">
    <source>
        <dbReference type="ARBA" id="ARBA00023098"/>
    </source>
</evidence>
<dbReference type="RefSeq" id="WP_310966203.1">
    <property type="nucleotide sequence ID" value="NZ_JAVMBO010000013.1"/>
</dbReference>
<dbReference type="NCBIfam" id="NF006829">
    <property type="entry name" value="PRK09352.1"/>
    <property type="match status" value="1"/>
</dbReference>
<keyword evidence="5 8" id="KW-0443">Lipid metabolism</keyword>
<comment type="function">
    <text evidence="8">Catalyzes the condensation reaction of fatty acid synthesis by the addition to an acyl acceptor of two carbons from malonyl-ACP. Catalyzes the first condensation reaction which initiates fatty acid synthesis and may therefore play a role in governing the total rate of fatty acid production. Possesses both acetoacetyl-ACP synthase and acetyl transacylase activities. Its substrate specificity determines the biosynthesis of branched-chain and/or straight-chain of fatty acids.</text>
</comment>
<feature type="active site" evidence="8">
    <location>
        <position position="279"/>
    </location>
</feature>
<dbReference type="Gene3D" id="3.40.47.10">
    <property type="match status" value="1"/>
</dbReference>
<keyword evidence="4 8" id="KW-0276">Fatty acid metabolism</keyword>
<keyword evidence="2 8" id="KW-0444">Lipid biosynthesis</keyword>
<proteinExistence type="inferred from homology"/>
<keyword evidence="6 8" id="KW-0275">Fatty acid biosynthesis</keyword>
<feature type="active site" evidence="8">
    <location>
        <position position="249"/>
    </location>
</feature>
<evidence type="ECO:0000256" key="4">
    <source>
        <dbReference type="ARBA" id="ARBA00022832"/>
    </source>
</evidence>
<dbReference type="NCBIfam" id="TIGR00747">
    <property type="entry name" value="fabH"/>
    <property type="match status" value="1"/>
</dbReference>
<name>A0ABU2HH01_9GAMM</name>
<keyword evidence="8 11" id="KW-0012">Acyltransferase</keyword>
<dbReference type="Pfam" id="PF08545">
    <property type="entry name" value="ACP_syn_III"/>
    <property type="match status" value="1"/>
</dbReference>
<dbReference type="PANTHER" id="PTHR43091">
    <property type="entry name" value="3-OXOACYL-[ACYL-CARRIER-PROTEIN] SYNTHASE"/>
    <property type="match status" value="1"/>
</dbReference>
<feature type="region of interest" description="ACP-binding" evidence="8">
    <location>
        <begin position="250"/>
        <end position="254"/>
    </location>
</feature>
<evidence type="ECO:0000259" key="10">
    <source>
        <dbReference type="Pfam" id="PF08545"/>
    </source>
</evidence>
<evidence type="ECO:0000256" key="8">
    <source>
        <dbReference type="HAMAP-Rule" id="MF_01815"/>
    </source>
</evidence>
<comment type="catalytic activity">
    <reaction evidence="8">
        <text>malonyl-[ACP] + acetyl-CoA + H(+) = 3-oxobutanoyl-[ACP] + CO2 + CoA</text>
        <dbReference type="Rhea" id="RHEA:12080"/>
        <dbReference type="Rhea" id="RHEA-COMP:9623"/>
        <dbReference type="Rhea" id="RHEA-COMP:9625"/>
        <dbReference type="ChEBI" id="CHEBI:15378"/>
        <dbReference type="ChEBI" id="CHEBI:16526"/>
        <dbReference type="ChEBI" id="CHEBI:57287"/>
        <dbReference type="ChEBI" id="CHEBI:57288"/>
        <dbReference type="ChEBI" id="CHEBI:78449"/>
        <dbReference type="ChEBI" id="CHEBI:78450"/>
        <dbReference type="EC" id="2.3.1.180"/>
    </reaction>
</comment>
<dbReference type="Pfam" id="PF08541">
    <property type="entry name" value="ACP_syn_III_C"/>
    <property type="match status" value="1"/>
</dbReference>
<evidence type="ECO:0000256" key="7">
    <source>
        <dbReference type="ARBA" id="ARBA00023268"/>
    </source>
</evidence>
<keyword evidence="7 8" id="KW-0511">Multifunctional enzyme</keyword>
<dbReference type="Proteomes" id="UP001267407">
    <property type="component" value="Unassembled WGS sequence"/>
</dbReference>
<keyword evidence="8" id="KW-0963">Cytoplasm</keyword>
<dbReference type="PANTHER" id="PTHR43091:SF1">
    <property type="entry name" value="BETA-KETOACYL-[ACYL-CARRIER-PROTEIN] SYNTHASE III, CHLOROPLASTIC"/>
    <property type="match status" value="1"/>
</dbReference>
<dbReference type="SUPFAM" id="SSF53901">
    <property type="entry name" value="Thiolase-like"/>
    <property type="match status" value="1"/>
</dbReference>
<feature type="active site" evidence="8">
    <location>
        <position position="113"/>
    </location>
</feature>
<accession>A0ABU2HH01</accession>
<gene>
    <name evidence="8" type="primary">fabH</name>
    <name evidence="11" type="ORF">RKA07_09510</name>
</gene>
<evidence type="ECO:0000259" key="9">
    <source>
        <dbReference type="Pfam" id="PF08541"/>
    </source>
</evidence>
<dbReference type="InterPro" id="IPR013747">
    <property type="entry name" value="ACP_syn_III_C"/>
</dbReference>
<evidence type="ECO:0000256" key="1">
    <source>
        <dbReference type="ARBA" id="ARBA00008642"/>
    </source>
</evidence>